<accession>R7UQV9</accession>
<dbReference type="AlphaFoldDB" id="R7UQV9"/>
<dbReference type="HOGENOM" id="CLU_2906209_0_0_1"/>
<protein>
    <recommendedName>
        <fullName evidence="1">Ubinuclein middle domain-containing protein</fullName>
    </recommendedName>
</protein>
<dbReference type="Proteomes" id="UP000014760">
    <property type="component" value="Unassembled WGS sequence"/>
</dbReference>
<dbReference type="OrthoDB" id="68076at2759"/>
<proteinExistence type="predicted"/>
<reference evidence="3" key="3">
    <citation type="submission" date="2015-06" db="UniProtKB">
        <authorList>
            <consortium name="EnsemblMetazoa"/>
        </authorList>
    </citation>
    <scope>IDENTIFICATION</scope>
</reference>
<feature type="domain" description="Ubinuclein middle" evidence="1">
    <location>
        <begin position="1"/>
        <end position="62"/>
    </location>
</feature>
<organism evidence="2">
    <name type="scientific">Capitella teleta</name>
    <name type="common">Polychaete worm</name>
    <dbReference type="NCBI Taxonomy" id="283909"/>
    <lineage>
        <taxon>Eukaryota</taxon>
        <taxon>Metazoa</taxon>
        <taxon>Spiralia</taxon>
        <taxon>Lophotrochozoa</taxon>
        <taxon>Annelida</taxon>
        <taxon>Polychaeta</taxon>
        <taxon>Sedentaria</taxon>
        <taxon>Scolecida</taxon>
        <taxon>Capitellidae</taxon>
        <taxon>Capitella</taxon>
    </lineage>
</organism>
<dbReference type="STRING" id="283909.R7UQV9"/>
<dbReference type="Pfam" id="PF14075">
    <property type="entry name" value="UBN_AB"/>
    <property type="match status" value="1"/>
</dbReference>
<dbReference type="EMBL" id="KB298688">
    <property type="protein sequence ID" value="ELU08919.1"/>
    <property type="molecule type" value="Genomic_DNA"/>
</dbReference>
<reference evidence="4" key="1">
    <citation type="submission" date="2012-12" db="EMBL/GenBank/DDBJ databases">
        <authorList>
            <person name="Hellsten U."/>
            <person name="Grimwood J."/>
            <person name="Chapman J.A."/>
            <person name="Shapiro H."/>
            <person name="Aerts A."/>
            <person name="Otillar R.P."/>
            <person name="Terry A.Y."/>
            <person name="Boore J.L."/>
            <person name="Simakov O."/>
            <person name="Marletaz F."/>
            <person name="Cho S.-J."/>
            <person name="Edsinger-Gonzales E."/>
            <person name="Havlak P."/>
            <person name="Kuo D.-H."/>
            <person name="Larsson T."/>
            <person name="Lv J."/>
            <person name="Arendt D."/>
            <person name="Savage R."/>
            <person name="Osoegawa K."/>
            <person name="de Jong P."/>
            <person name="Lindberg D.R."/>
            <person name="Seaver E.C."/>
            <person name="Weisblat D.A."/>
            <person name="Putnam N.H."/>
            <person name="Grigoriev I.V."/>
            <person name="Rokhsar D.S."/>
        </authorList>
    </citation>
    <scope>NUCLEOTIDE SEQUENCE</scope>
    <source>
        <strain evidence="4">I ESC-2004</strain>
    </source>
</reference>
<dbReference type="GO" id="GO:0005634">
    <property type="term" value="C:nucleus"/>
    <property type="evidence" value="ECO:0007669"/>
    <property type="project" value="TreeGrafter"/>
</dbReference>
<keyword evidence="4" id="KW-1185">Reference proteome</keyword>
<dbReference type="GO" id="GO:0006325">
    <property type="term" value="P:chromatin organization"/>
    <property type="evidence" value="ECO:0007669"/>
    <property type="project" value="TreeGrafter"/>
</dbReference>
<dbReference type="EnsemblMetazoa" id="CapteT127338">
    <property type="protein sequence ID" value="CapteP127338"/>
    <property type="gene ID" value="CapteG127338"/>
</dbReference>
<dbReference type="PANTHER" id="PTHR21669">
    <property type="entry name" value="CAPZ-INTERACTING PROTEIN AND RELATED PROTEINS"/>
    <property type="match status" value="1"/>
</dbReference>
<dbReference type="InterPro" id="IPR026947">
    <property type="entry name" value="UBN_middle_dom"/>
</dbReference>
<evidence type="ECO:0000313" key="4">
    <source>
        <dbReference type="Proteomes" id="UP000014760"/>
    </source>
</evidence>
<dbReference type="PANTHER" id="PTHR21669:SF28">
    <property type="entry name" value="YEMANUCLEIN"/>
    <property type="match status" value="1"/>
</dbReference>
<gene>
    <name evidence="2" type="ORF">CAPTEDRAFT_127338</name>
</gene>
<sequence>MAPRKKFEWTEETRSLLCEVVKIRMDLYESVRSRTQSPEEYLRSFLDAEIRPLWPQGWMQTR</sequence>
<reference evidence="2 4" key="2">
    <citation type="journal article" date="2013" name="Nature">
        <title>Insights into bilaterian evolution from three spiralian genomes.</title>
        <authorList>
            <person name="Simakov O."/>
            <person name="Marletaz F."/>
            <person name="Cho S.J."/>
            <person name="Edsinger-Gonzales E."/>
            <person name="Havlak P."/>
            <person name="Hellsten U."/>
            <person name="Kuo D.H."/>
            <person name="Larsson T."/>
            <person name="Lv J."/>
            <person name="Arendt D."/>
            <person name="Savage R."/>
            <person name="Osoegawa K."/>
            <person name="de Jong P."/>
            <person name="Grimwood J."/>
            <person name="Chapman J.A."/>
            <person name="Shapiro H."/>
            <person name="Aerts A."/>
            <person name="Otillar R.P."/>
            <person name="Terry A.Y."/>
            <person name="Boore J.L."/>
            <person name="Grigoriev I.V."/>
            <person name="Lindberg D.R."/>
            <person name="Seaver E.C."/>
            <person name="Weisblat D.A."/>
            <person name="Putnam N.H."/>
            <person name="Rokhsar D.S."/>
        </authorList>
    </citation>
    <scope>NUCLEOTIDE SEQUENCE</scope>
    <source>
        <strain evidence="2 4">I ESC-2004</strain>
    </source>
</reference>
<evidence type="ECO:0000313" key="3">
    <source>
        <dbReference type="EnsemblMetazoa" id="CapteP127338"/>
    </source>
</evidence>
<evidence type="ECO:0000313" key="2">
    <source>
        <dbReference type="EMBL" id="ELU08919.1"/>
    </source>
</evidence>
<evidence type="ECO:0000259" key="1">
    <source>
        <dbReference type="Pfam" id="PF14075"/>
    </source>
</evidence>
<name>R7UQV9_CAPTE</name>
<dbReference type="EMBL" id="AMQN01001041">
    <property type="status" value="NOT_ANNOTATED_CDS"/>
    <property type="molecule type" value="Genomic_DNA"/>
</dbReference>